<keyword evidence="1" id="KW-1133">Transmembrane helix</keyword>
<dbReference type="InterPro" id="IPR002749">
    <property type="entry name" value="DUF63"/>
</dbReference>
<protein>
    <recommendedName>
        <fullName evidence="3">DUF63 family protein</fullName>
    </recommendedName>
</protein>
<feature type="transmembrane region" description="Helical" evidence="1">
    <location>
        <begin position="137"/>
        <end position="160"/>
    </location>
</feature>
<dbReference type="Pfam" id="PF01889">
    <property type="entry name" value="DUF63"/>
    <property type="match status" value="2"/>
</dbReference>
<reference evidence="2" key="1">
    <citation type="journal article" date="2014" name="Genome Biol. Evol.">
        <title>Pangenome evidence for extensive interdomain horizontal transfer affecting lineage core and shell genes in uncultured planktonic thaumarchaeota and euryarchaeota.</title>
        <authorList>
            <person name="Deschamps P."/>
            <person name="Zivanovic Y."/>
            <person name="Moreira D."/>
            <person name="Rodriguez-Valera F."/>
            <person name="Lopez-Garcia P."/>
        </authorList>
    </citation>
    <scope>NUCLEOTIDE SEQUENCE</scope>
</reference>
<feature type="transmembrane region" description="Helical" evidence="1">
    <location>
        <begin position="193"/>
        <end position="210"/>
    </location>
</feature>
<evidence type="ECO:0000313" key="2">
    <source>
        <dbReference type="EMBL" id="AIE98958.1"/>
    </source>
</evidence>
<accession>A0A075G5W8</accession>
<feature type="transmembrane region" description="Helical" evidence="1">
    <location>
        <begin position="349"/>
        <end position="372"/>
    </location>
</feature>
<proteinExistence type="predicted"/>
<organism evidence="2">
    <name type="scientific">uncultured marine group II/III euryarchaeote KM3_102_D05</name>
    <dbReference type="NCBI Taxonomy" id="1457845"/>
    <lineage>
        <taxon>Archaea</taxon>
        <taxon>Methanobacteriati</taxon>
        <taxon>Methanobacteriota</taxon>
        <taxon>environmental samples</taxon>
    </lineage>
</organism>
<feature type="transmembrane region" description="Helical" evidence="1">
    <location>
        <begin position="254"/>
        <end position="272"/>
    </location>
</feature>
<dbReference type="PANTHER" id="PTHR40700">
    <property type="entry name" value="HYPOTHETICAL MEMBRANE PROTEIN, CONSERVED, DUF63 FAMILY"/>
    <property type="match status" value="1"/>
</dbReference>
<feature type="transmembrane region" description="Helical" evidence="1">
    <location>
        <begin position="402"/>
        <end position="421"/>
    </location>
</feature>
<feature type="transmembrane region" description="Helical" evidence="1">
    <location>
        <begin position="107"/>
        <end position="131"/>
    </location>
</feature>
<feature type="transmembrane region" description="Helical" evidence="1">
    <location>
        <begin position="433"/>
        <end position="450"/>
    </location>
</feature>
<keyword evidence="1" id="KW-0472">Membrane</keyword>
<feature type="transmembrane region" description="Helical" evidence="1">
    <location>
        <begin position="216"/>
        <end position="233"/>
    </location>
</feature>
<dbReference type="AlphaFoldDB" id="A0A075G5W8"/>
<name>A0A075G5W8_9EURY</name>
<evidence type="ECO:0008006" key="3">
    <source>
        <dbReference type="Google" id="ProtNLM"/>
    </source>
</evidence>
<dbReference type="EMBL" id="KF900550">
    <property type="protein sequence ID" value="AIE98958.1"/>
    <property type="molecule type" value="Genomic_DNA"/>
</dbReference>
<feature type="transmembrane region" description="Helical" evidence="1">
    <location>
        <begin position="78"/>
        <end position="95"/>
    </location>
</feature>
<feature type="transmembrane region" description="Helical" evidence="1">
    <location>
        <begin position="22"/>
        <end position="44"/>
    </location>
</feature>
<feature type="transmembrane region" description="Helical" evidence="1">
    <location>
        <begin position="284"/>
        <end position="301"/>
    </location>
</feature>
<evidence type="ECO:0000256" key="1">
    <source>
        <dbReference type="SAM" id="Phobius"/>
    </source>
</evidence>
<sequence>MSGDEPALADSLPDSEFDQIELGAFAIIGIGLALPGIGYLLGIFGDSWYLWDLIDTNIFQPIIGEGGGDSNYNIVDTIAYSVLLIAFIISLSAILRKRGISSQDRILFSLLPWVVWAVLVEVCEDAGLFAADVDSFFVSPIIHFQTAFWIILVGLLVPAFTARTKPSSKTTLPTSAALTKGWSQMSDADKRRLTPRLMMFMVVIAQLAFFYPKGDLNVILGIFGVPIAAWLILESKHSVLSEKISDWKPLEKSLLLSGFGASLLTMLLLVPFAISQSDAGELELWPALLVLGAPMMFVGMARNHGKEAFTNLSTEGVTPGVLGKGVSVPQWEAFEGDEHEEREKLIRRAAFGTPVVLLAFYGQLVDGFASWIGVDIFGYTEKHVLSTWVMQLAGGDEGGGGGGWGFFAVKAVLALVVILFFGEWRFEGRYRHLRILIILGLLTVGLAPGLRDLGRLMLGV</sequence>
<keyword evidence="1" id="KW-0812">Transmembrane</keyword>
<dbReference type="PANTHER" id="PTHR40700:SF1">
    <property type="entry name" value="DUF63 DOMAIN-CONTAINING PROTEIN"/>
    <property type="match status" value="1"/>
</dbReference>